<accession>A0ACC1JGJ5</accession>
<gene>
    <name evidence="1" type="ORF">FBU59_000544</name>
</gene>
<name>A0ACC1JGJ5_9FUNG</name>
<organism evidence="1 2">
    <name type="scientific">Linderina macrospora</name>
    <dbReference type="NCBI Taxonomy" id="4868"/>
    <lineage>
        <taxon>Eukaryota</taxon>
        <taxon>Fungi</taxon>
        <taxon>Fungi incertae sedis</taxon>
        <taxon>Zoopagomycota</taxon>
        <taxon>Kickxellomycotina</taxon>
        <taxon>Kickxellomycetes</taxon>
        <taxon>Kickxellales</taxon>
        <taxon>Kickxellaceae</taxon>
        <taxon>Linderina</taxon>
    </lineage>
</organism>
<evidence type="ECO:0000313" key="2">
    <source>
        <dbReference type="Proteomes" id="UP001150603"/>
    </source>
</evidence>
<evidence type="ECO:0000313" key="1">
    <source>
        <dbReference type="EMBL" id="KAJ1950719.1"/>
    </source>
</evidence>
<dbReference type="Proteomes" id="UP001150603">
    <property type="component" value="Unassembled WGS sequence"/>
</dbReference>
<comment type="caution">
    <text evidence="1">The sequence shown here is derived from an EMBL/GenBank/DDBJ whole genome shotgun (WGS) entry which is preliminary data.</text>
</comment>
<dbReference type="EMBL" id="JANBPW010000140">
    <property type="protein sequence ID" value="KAJ1950719.1"/>
    <property type="molecule type" value="Genomic_DNA"/>
</dbReference>
<keyword evidence="2" id="KW-1185">Reference proteome</keyword>
<proteinExistence type="predicted"/>
<protein>
    <submittedName>
        <fullName evidence="1">Uncharacterized protein</fullName>
    </submittedName>
</protein>
<sequence length="403" mass="43322">MDSSVATIKHVIAEASADLRELSLSIHSNPELSLQEHHAHRLLTTYLESRNYTIDRSPAGLATAFTATYVSPAGPDGLHIGFCSEYDALPELGHACGHNLIAISGVASFIALTAVIDELRVPGTVKLFGTPAEESEGGKILMHRAKVFEGMDALLMLHPGGGFEMGGYSGAWHSLAVQSLEVEYFGKSSHSALAPWMGVNAGSAAIIAMNAIGVMREQMHPTWRVHAIIENGGKANNVVPDYAKVSCGFRAFTGAELDTLRGMMLRIFEAGALATGCTHKVTIEHEYLDNVDNDVLGAYYEELMQEKYGVPPFRVDAGGSTDFGNLSHDFISLHGIFPLVGVKAPPHSAPFAEATKTESAHECALFAAETNARTALRCFVDPEFWAAAQKSFKERKMPGPPLV</sequence>
<reference evidence="1" key="1">
    <citation type="submission" date="2022-07" db="EMBL/GenBank/DDBJ databases">
        <title>Phylogenomic reconstructions and comparative analyses of Kickxellomycotina fungi.</title>
        <authorList>
            <person name="Reynolds N.K."/>
            <person name="Stajich J.E."/>
            <person name="Barry K."/>
            <person name="Grigoriev I.V."/>
            <person name="Crous P."/>
            <person name="Smith M.E."/>
        </authorList>
    </citation>
    <scope>NUCLEOTIDE SEQUENCE</scope>
    <source>
        <strain evidence="1">NRRL 5244</strain>
    </source>
</reference>